<evidence type="ECO:0000256" key="6">
    <source>
        <dbReference type="SAM" id="MobiDB-lite"/>
    </source>
</evidence>
<keyword evidence="3 7" id="KW-0812">Transmembrane</keyword>
<feature type="transmembrane region" description="Helical" evidence="7">
    <location>
        <begin position="178"/>
        <end position="202"/>
    </location>
</feature>
<dbReference type="GO" id="GO:0005886">
    <property type="term" value="C:plasma membrane"/>
    <property type="evidence" value="ECO:0007669"/>
    <property type="project" value="TreeGrafter"/>
</dbReference>
<dbReference type="PANTHER" id="PTHR10926">
    <property type="entry name" value="CELL CYCLE CONTROL PROTEIN 50"/>
    <property type="match status" value="1"/>
</dbReference>
<dbReference type="AlphaFoldDB" id="A0AAV9IQ53"/>
<evidence type="ECO:0000313" key="8">
    <source>
        <dbReference type="EMBL" id="KAK4534492.1"/>
    </source>
</evidence>
<evidence type="ECO:0000313" key="9">
    <source>
        <dbReference type="Proteomes" id="UP001301350"/>
    </source>
</evidence>
<dbReference type="InterPro" id="IPR005045">
    <property type="entry name" value="CDC50/LEM3_fam"/>
</dbReference>
<dbReference type="Pfam" id="PF03381">
    <property type="entry name" value="CDC50"/>
    <property type="match status" value="1"/>
</dbReference>
<evidence type="ECO:0000256" key="7">
    <source>
        <dbReference type="SAM" id="Phobius"/>
    </source>
</evidence>
<dbReference type="GO" id="GO:0005783">
    <property type="term" value="C:endoplasmic reticulum"/>
    <property type="evidence" value="ECO:0007669"/>
    <property type="project" value="TreeGrafter"/>
</dbReference>
<keyword evidence="5 7" id="KW-0472">Membrane</keyword>
<evidence type="ECO:0000256" key="3">
    <source>
        <dbReference type="ARBA" id="ARBA00022692"/>
    </source>
</evidence>
<gene>
    <name evidence="8" type="ORF">CDCA_CDCA02G0517</name>
</gene>
<organism evidence="8 9">
    <name type="scientific">Cyanidium caldarium</name>
    <name type="common">Red alga</name>
    <dbReference type="NCBI Taxonomy" id="2771"/>
    <lineage>
        <taxon>Eukaryota</taxon>
        <taxon>Rhodophyta</taxon>
        <taxon>Bangiophyceae</taxon>
        <taxon>Cyanidiales</taxon>
        <taxon>Cyanidiaceae</taxon>
        <taxon>Cyanidium</taxon>
    </lineage>
</organism>
<evidence type="ECO:0000256" key="5">
    <source>
        <dbReference type="ARBA" id="ARBA00023136"/>
    </source>
</evidence>
<keyword evidence="4 7" id="KW-1133">Transmembrane helix</keyword>
<reference evidence="8 9" key="1">
    <citation type="submission" date="2022-07" db="EMBL/GenBank/DDBJ databases">
        <title>Genome-wide signatures of adaptation to extreme environments.</title>
        <authorList>
            <person name="Cho C.H."/>
            <person name="Yoon H.S."/>
        </authorList>
    </citation>
    <scope>NUCLEOTIDE SEQUENCE [LARGE SCALE GENOMIC DNA]</scope>
    <source>
        <strain evidence="8 9">DBV 063 E5</strain>
    </source>
</reference>
<comment type="caution">
    <text evidence="8">The sequence shown here is derived from an EMBL/GenBank/DDBJ whole genome shotgun (WGS) entry which is preliminary data.</text>
</comment>
<dbReference type="Proteomes" id="UP001301350">
    <property type="component" value="Unassembled WGS sequence"/>
</dbReference>
<proteinExistence type="inferred from homology"/>
<sequence length="492" mass="53382">MNDSQPLPGAAAGDEAAEGQTGGRWSRLRRSLRLRSFSRVVNWGHGLHGLAPDAATVDTSLDNSTYSRYSDVARELAEARARHPAPPLGVAAEEVDGAAVEVNDAVLNGGSGSVGAVAKAPSGPEEVEEEDLGPVGPRRRLLRAISCGLDADVEDGDPEPTPMLQSLRNQELRSFKPLFLPWIVASVLFAVGAVLLAVGIYLTVQNNRMSPPLQVRYDDVCSLGEDDCTVTITVPSAMPGPVYVWYKLSKFYSNYRRYEDSRSASMNQGEWPLSYGQVQDCSPVLYGGIVSSNNPNGYLVPCGAIQASQFNDTIHMCATPSVSASNCTVLSGSQWTDAGVAWQSDIDALYGRGTVDPPFNASVNDRITSPDYIVWQRASSGPTFLRLYRIINDGLQAGTYGLRIRNVFNSYEYNGAKYVNIGKTTTYGFQNRVLEIAYLTAGSTIIALAGVVLLQYMRSRRKIADPNNIILKELMDEIDDSRWTEGPFGNGT</sequence>
<evidence type="ECO:0000256" key="1">
    <source>
        <dbReference type="ARBA" id="ARBA00004141"/>
    </source>
</evidence>
<evidence type="ECO:0000256" key="2">
    <source>
        <dbReference type="ARBA" id="ARBA00009457"/>
    </source>
</evidence>
<evidence type="ECO:0000256" key="4">
    <source>
        <dbReference type="ARBA" id="ARBA00022989"/>
    </source>
</evidence>
<comment type="subcellular location">
    <subcellularLocation>
        <location evidence="1">Membrane</location>
        <topology evidence="1">Multi-pass membrane protein</topology>
    </subcellularLocation>
</comment>
<dbReference type="GO" id="GO:0005794">
    <property type="term" value="C:Golgi apparatus"/>
    <property type="evidence" value="ECO:0007669"/>
    <property type="project" value="TreeGrafter"/>
</dbReference>
<accession>A0AAV9IQ53</accession>
<protein>
    <submittedName>
        <fullName evidence="8">Uncharacterized protein</fullName>
    </submittedName>
</protein>
<feature type="region of interest" description="Disordered" evidence="6">
    <location>
        <begin position="1"/>
        <end position="24"/>
    </location>
</feature>
<comment type="similarity">
    <text evidence="2">Belongs to the CDC50/LEM3 family.</text>
</comment>
<dbReference type="EMBL" id="JANCYW010000002">
    <property type="protein sequence ID" value="KAK4534492.1"/>
    <property type="molecule type" value="Genomic_DNA"/>
</dbReference>
<keyword evidence="9" id="KW-1185">Reference proteome</keyword>
<feature type="region of interest" description="Disordered" evidence="6">
    <location>
        <begin position="114"/>
        <end position="134"/>
    </location>
</feature>
<feature type="transmembrane region" description="Helical" evidence="7">
    <location>
        <begin position="436"/>
        <end position="454"/>
    </location>
</feature>
<name>A0AAV9IQ53_CYACA</name>
<dbReference type="PANTHER" id="PTHR10926:SF0">
    <property type="entry name" value="CDC50, ISOFORM A"/>
    <property type="match status" value="1"/>
</dbReference>
<feature type="compositionally biased region" description="Low complexity" evidence="6">
    <location>
        <begin position="114"/>
        <end position="123"/>
    </location>
</feature>